<protein>
    <recommendedName>
        <fullName evidence="2">site-specific DNA-methyltransferase (adenine-specific)</fullName>
        <ecNumber evidence="2">2.1.1.72</ecNumber>
    </recommendedName>
</protein>
<dbReference type="Pfam" id="PF01420">
    <property type="entry name" value="Methylase_S"/>
    <property type="match status" value="2"/>
</dbReference>
<dbReference type="Gene3D" id="3.40.50.150">
    <property type="entry name" value="Vaccinia Virus protein VP39"/>
    <property type="match status" value="1"/>
</dbReference>
<evidence type="ECO:0000259" key="10">
    <source>
        <dbReference type="Pfam" id="PF01420"/>
    </source>
</evidence>
<dbReference type="InterPro" id="IPR003356">
    <property type="entry name" value="DNA_methylase_A-5"/>
</dbReference>
<keyword evidence="4 12" id="KW-0808">Transferase</keyword>
<dbReference type="GO" id="GO:0009007">
    <property type="term" value="F:site-specific DNA-methyltransferase (adenine-specific) activity"/>
    <property type="evidence" value="ECO:0007669"/>
    <property type="project" value="UniProtKB-EC"/>
</dbReference>
<name>A0A564T8N9_9FIRM</name>
<dbReference type="CDD" id="cd17267">
    <property type="entry name" value="RMtype1_S_EcoAO83I-TRD1-CR1_like"/>
    <property type="match status" value="1"/>
</dbReference>
<evidence type="ECO:0000313" key="12">
    <source>
        <dbReference type="EMBL" id="VUX03454.1"/>
    </source>
</evidence>
<dbReference type="InterPro" id="IPR044946">
    <property type="entry name" value="Restrct_endonuc_typeI_TRD_sf"/>
</dbReference>
<evidence type="ECO:0000313" key="13">
    <source>
        <dbReference type="Proteomes" id="UP000398619"/>
    </source>
</evidence>
<dbReference type="InterPro" id="IPR002052">
    <property type="entry name" value="DNA_methylase_N6_adenine_CS"/>
</dbReference>
<dbReference type="Pfam" id="PF02384">
    <property type="entry name" value="N6_Mtase"/>
    <property type="match status" value="1"/>
</dbReference>
<evidence type="ECO:0000256" key="8">
    <source>
        <dbReference type="ARBA" id="ARBA00047942"/>
    </source>
</evidence>
<evidence type="ECO:0000256" key="5">
    <source>
        <dbReference type="ARBA" id="ARBA00022691"/>
    </source>
</evidence>
<dbReference type="GO" id="GO:0003677">
    <property type="term" value="F:DNA binding"/>
    <property type="evidence" value="ECO:0007669"/>
    <property type="project" value="UniProtKB-KW"/>
</dbReference>
<dbReference type="GO" id="GO:0032259">
    <property type="term" value="P:methylation"/>
    <property type="evidence" value="ECO:0007669"/>
    <property type="project" value="UniProtKB-KW"/>
</dbReference>
<proteinExistence type="inferred from homology"/>
<dbReference type="RefSeq" id="WP_144100408.1">
    <property type="nucleotide sequence ID" value="NZ_CABHNM010000031.1"/>
</dbReference>
<feature type="domain" description="Type I restriction modification DNA specificity" evidence="10">
    <location>
        <begin position="1085"/>
        <end position="1235"/>
    </location>
</feature>
<dbReference type="AlphaFoldDB" id="A0A564T8N9"/>
<organism evidence="12 13">
    <name type="scientific">Dorea longicatena</name>
    <dbReference type="NCBI Taxonomy" id="88431"/>
    <lineage>
        <taxon>Bacteria</taxon>
        <taxon>Bacillati</taxon>
        <taxon>Bacillota</taxon>
        <taxon>Clostridia</taxon>
        <taxon>Lachnospirales</taxon>
        <taxon>Lachnospiraceae</taxon>
        <taxon>Dorea</taxon>
    </lineage>
</organism>
<dbReference type="InterPro" id="IPR051537">
    <property type="entry name" value="DNA_Adenine_Mtase"/>
</dbReference>
<dbReference type="Proteomes" id="UP000398619">
    <property type="component" value="Unassembled WGS sequence"/>
</dbReference>
<evidence type="ECO:0000256" key="7">
    <source>
        <dbReference type="ARBA" id="ARBA00023125"/>
    </source>
</evidence>
<dbReference type="GO" id="GO:0008170">
    <property type="term" value="F:N-methyltransferase activity"/>
    <property type="evidence" value="ECO:0007669"/>
    <property type="project" value="InterPro"/>
</dbReference>
<dbReference type="PRINTS" id="PR00507">
    <property type="entry name" value="N12N6MTFRASE"/>
</dbReference>
<feature type="domain" description="DNA methylase adenine-specific" evidence="11">
    <location>
        <begin position="405"/>
        <end position="657"/>
    </location>
</feature>
<dbReference type="EMBL" id="CABHNM010000031">
    <property type="protein sequence ID" value="VUX03454.1"/>
    <property type="molecule type" value="Genomic_DNA"/>
</dbReference>
<feature type="domain" description="Type I restriction modification DNA specificity" evidence="10">
    <location>
        <begin position="907"/>
        <end position="1039"/>
    </location>
</feature>
<evidence type="ECO:0000256" key="6">
    <source>
        <dbReference type="ARBA" id="ARBA00022747"/>
    </source>
</evidence>
<evidence type="ECO:0000256" key="3">
    <source>
        <dbReference type="ARBA" id="ARBA00022603"/>
    </source>
</evidence>
<keyword evidence="3 12" id="KW-0489">Methyltransferase</keyword>
<gene>
    <name evidence="12" type="ORF">DLSSTS7063_01388</name>
</gene>
<accession>A0A564T8N9</accession>
<keyword evidence="9" id="KW-0175">Coiled coil</keyword>
<keyword evidence="7" id="KW-0238">DNA-binding</keyword>
<reference evidence="12 13" key="1">
    <citation type="submission" date="2019-07" db="EMBL/GenBank/DDBJ databases">
        <authorList>
            <person name="Hibberd C M."/>
            <person name="Gehrig L. J."/>
            <person name="Chang H.-W."/>
            <person name="Venkatesh S."/>
        </authorList>
    </citation>
    <scope>NUCLEOTIDE SEQUENCE [LARGE SCALE GENOMIC DNA]</scope>
    <source>
        <strain evidence="12">Dorea_longicatena_SSTS_Bg7063</strain>
    </source>
</reference>
<evidence type="ECO:0000256" key="1">
    <source>
        <dbReference type="ARBA" id="ARBA00010923"/>
    </source>
</evidence>
<dbReference type="Gene3D" id="3.90.220.20">
    <property type="entry name" value="DNA methylase specificity domains"/>
    <property type="match status" value="2"/>
</dbReference>
<dbReference type="GO" id="GO:0009307">
    <property type="term" value="P:DNA restriction-modification system"/>
    <property type="evidence" value="ECO:0007669"/>
    <property type="project" value="UniProtKB-KW"/>
</dbReference>
<dbReference type="InterPro" id="IPR029063">
    <property type="entry name" value="SAM-dependent_MTases_sf"/>
</dbReference>
<dbReference type="PANTHER" id="PTHR42933:SF4">
    <property type="entry name" value="TYPE I RESTRICTION ENZYME ECOKI METHYLASE SUBUNIT"/>
    <property type="match status" value="1"/>
</dbReference>
<evidence type="ECO:0000256" key="2">
    <source>
        <dbReference type="ARBA" id="ARBA00011900"/>
    </source>
</evidence>
<keyword evidence="6" id="KW-0680">Restriction system</keyword>
<comment type="similarity">
    <text evidence="1">Belongs to the type-I restriction system S methylase family.</text>
</comment>
<dbReference type="EC" id="2.1.1.72" evidence="2"/>
<keyword evidence="5" id="KW-0949">S-adenosyl-L-methionine</keyword>
<comment type="catalytic activity">
    <reaction evidence="8">
        <text>a 2'-deoxyadenosine in DNA + S-adenosyl-L-methionine = an N(6)-methyl-2'-deoxyadenosine in DNA + S-adenosyl-L-homocysteine + H(+)</text>
        <dbReference type="Rhea" id="RHEA:15197"/>
        <dbReference type="Rhea" id="RHEA-COMP:12418"/>
        <dbReference type="Rhea" id="RHEA-COMP:12419"/>
        <dbReference type="ChEBI" id="CHEBI:15378"/>
        <dbReference type="ChEBI" id="CHEBI:57856"/>
        <dbReference type="ChEBI" id="CHEBI:59789"/>
        <dbReference type="ChEBI" id="CHEBI:90615"/>
        <dbReference type="ChEBI" id="CHEBI:90616"/>
        <dbReference type="EC" id="2.1.1.72"/>
    </reaction>
</comment>
<dbReference type="SUPFAM" id="SSF116734">
    <property type="entry name" value="DNA methylase specificity domain"/>
    <property type="match status" value="2"/>
</dbReference>
<evidence type="ECO:0000259" key="11">
    <source>
        <dbReference type="Pfam" id="PF02384"/>
    </source>
</evidence>
<dbReference type="PANTHER" id="PTHR42933">
    <property type="entry name" value="SLR6095 PROTEIN"/>
    <property type="match status" value="1"/>
</dbReference>
<dbReference type="PROSITE" id="PS00092">
    <property type="entry name" value="N6_MTASE"/>
    <property type="match status" value="1"/>
</dbReference>
<evidence type="ECO:0000256" key="4">
    <source>
        <dbReference type="ARBA" id="ARBA00022679"/>
    </source>
</evidence>
<sequence length="1250" mass="144432">MEIKDIVSLIQKLGYKEKSKDIFEKKYARDYVISINAKKGTIDYGSEIKRGDLTTSNFEHDENFVVLECVNRLLTKGYRPEDLHLEKRWKVGRGVSGGKADICISKDIDGENKTFLIVECKTWGDEYENEKKKTVSNGGQVFSYFQQETSTQYLCIYASRLNEHDEIEYVNSIIKTVDDEELIEQAKEDEHVKLFSKATNNKGLYEVWKENSACYFHPNGIFDKDVQAYEVDLKPLKKKDLVEFKDDNYGFFHNQFAEILRHNNISDKENAFNKLISLFIAKMVDEQKSDDEILDFQYKEGVDDYFALQDRLQKLYKDGMELYLREDIFYVEEDYVDKTFSKYDNKRDRLRMDLIETIRKLKFYSNNEFAFKEVYNEELFNQNAKVLVEVVKLLQPFQLLYSKKHQMLGNLFELLLNDGFKQSEGQYFTPIPIATFIWHSLPVEKMMENKNNNIPRVIDYSCGSGHFLTEGIDTIIRRNEELKYSNYDSENYWVKDAIYGIEKDNRLARVSKIALFLNGAGNANIIFGDGLEHDKERLGEYETFDILVANPPYSVKAFKQYLKLKYNTFSIIDTISDSSGEIETLFIERINQLVKPTGVAAVILPSTFLTKADSKAYIAARETIIRNFNIKAIVELPGGTFIATDSTTVVLFLEKFDRPPKLEDFYMDTVDNIFEKNIIERECGDDERFGAYLSKIGVAKDVYIRFLNGDDYNDFSEIPYFAMYIEQFNSLSKVKNLIKSPSFVRLSGESKKQKLNLEFYKYVLPIEKEKVYYFSLMFGQMTLVIKGPKAKKEVKEFLGFYWSKRKGDEGLKKQGVGKLVNMEDINDKTKLAYAVHEAFKGHYDVDSDLEKYTQYVQLVDMVEFKKVEFNKIINTKSQKYFQQYEKIFLKNKQPQLLFNKVATLEYGKSLPEIERRNGDVIVVGSNGDIGRHDEALISGPAIIVGRKGSAGKVNYIEKDCYPIDTTYYVKLVDDNVSLEYLYYLLKQMNLEDLAEGIGAPGLNREMVYSIKIPVPDETVQKEIIKACKENDDNILNLENENNILSKQLFDLMEKEIVGYTKDKEQLGIAADLVRGPFGGSLKKSMFVSKGYKVYEQKNAINADLTLGEYFITKEKYEEMQRFAVKEGDILVSCSGTIGKTVIIPKDYEEGIINQALLKITPSTEFRSEFIRYILMSSIMGNTYEGHGTGINNIEKNDLLKEISIPKPSLSEQDIIIAKLKEIEAKIETNKKKIEQGKKSMLKDFTERLKG</sequence>
<evidence type="ECO:0000256" key="9">
    <source>
        <dbReference type="SAM" id="Coils"/>
    </source>
</evidence>
<dbReference type="InterPro" id="IPR000055">
    <property type="entry name" value="Restrct_endonuc_typeI_TRD"/>
</dbReference>
<dbReference type="SUPFAM" id="SSF53335">
    <property type="entry name" value="S-adenosyl-L-methionine-dependent methyltransferases"/>
    <property type="match status" value="1"/>
</dbReference>
<feature type="coiled-coil region" evidence="9">
    <location>
        <begin position="1027"/>
        <end position="1054"/>
    </location>
</feature>